<dbReference type="Pfam" id="PF13529">
    <property type="entry name" value="Peptidase_C39_2"/>
    <property type="match status" value="1"/>
</dbReference>
<reference evidence="5" key="3">
    <citation type="submission" date="2023-06" db="EMBL/GenBank/DDBJ databases">
        <title>Identification of two novel mycobacterium reveal diversities and complexities of Mycobacterium gordonae clade.</title>
        <authorList>
            <person name="Matsumoto Y."/>
            <person name="Nakamura S."/>
            <person name="Motooka D."/>
            <person name="Fukushima K."/>
        </authorList>
    </citation>
    <scope>NUCLEOTIDE SEQUENCE</scope>
    <source>
        <strain evidence="5">TY812</strain>
    </source>
</reference>
<evidence type="ECO:0000313" key="7">
    <source>
        <dbReference type="Proteomes" id="UP001229081"/>
    </source>
</evidence>
<gene>
    <name evidence="4" type="ORF">MPRG_40900</name>
    <name evidence="5" type="ORF">QXL92_01255</name>
</gene>
<protein>
    <submittedName>
        <fullName evidence="5">C39 family peptidase</fullName>
    </submittedName>
</protein>
<dbReference type="Gene3D" id="3.90.70.10">
    <property type="entry name" value="Cysteine proteinases"/>
    <property type="match status" value="1"/>
</dbReference>
<evidence type="ECO:0000313" key="6">
    <source>
        <dbReference type="Proteomes" id="UP000465240"/>
    </source>
</evidence>
<proteinExistence type="predicted"/>
<dbReference type="EMBL" id="BLKX01000001">
    <property type="protein sequence ID" value="GFG80814.1"/>
    <property type="molecule type" value="Genomic_DNA"/>
</dbReference>
<dbReference type="EMBL" id="JAUFSA010000001">
    <property type="protein sequence ID" value="MDP7733386.1"/>
    <property type="molecule type" value="Genomic_DNA"/>
</dbReference>
<reference evidence="4" key="2">
    <citation type="submission" date="2020-02" db="EMBL/GenBank/DDBJ databases">
        <authorList>
            <person name="Matsumoto Y."/>
            <person name="Kinjo T."/>
            <person name="Motooka D."/>
            <person name="Nabeya D."/>
            <person name="Jung N."/>
            <person name="Uechi K."/>
            <person name="Horii T."/>
            <person name="Iida T."/>
            <person name="Fujita J."/>
            <person name="Nakamura S."/>
        </authorList>
    </citation>
    <scope>NUCLEOTIDE SEQUENCE</scope>
    <source>
        <strain evidence="4">JCM 18565</strain>
    </source>
</reference>
<keyword evidence="2" id="KW-0732">Signal</keyword>
<dbReference type="KEGG" id="mpag:C0J29_22830"/>
<sequence length="240" mass="24962">MKSLKVSSIAKTTLFALAASGVAGIMALGLASPAEAGTGTMYGDPTAVAKYWVHQNYDDCAIMSSADVVGQITGKLPSERAIIKVAQSTPSASHPGSIYVKPADKNDPNSGMGTDPDDLPTLLAHYGIHATNTDADTAGKTGVATGMEALEQYLGSGHAVIVGLNAEMIWNQPIENTGKDGQPRADHAVVVTGVDTGKGIVHLNDSGNKNGKDEQVPMAVFVKAWATSHNFMSVTQETRK</sequence>
<dbReference type="AlphaFoldDB" id="A0A386U9S9"/>
<evidence type="ECO:0000259" key="3">
    <source>
        <dbReference type="Pfam" id="PF13529"/>
    </source>
</evidence>
<evidence type="ECO:0000313" key="5">
    <source>
        <dbReference type="EMBL" id="MDP7733386.1"/>
    </source>
</evidence>
<dbReference type="Proteomes" id="UP000465240">
    <property type="component" value="Unassembled WGS sequence"/>
</dbReference>
<dbReference type="InterPro" id="IPR039564">
    <property type="entry name" value="Peptidase_C39-like"/>
</dbReference>
<feature type="signal peptide" evidence="2">
    <location>
        <begin position="1"/>
        <end position="36"/>
    </location>
</feature>
<keyword evidence="6" id="KW-1185">Reference proteome</keyword>
<feature type="region of interest" description="Disordered" evidence="1">
    <location>
        <begin position="93"/>
        <end position="114"/>
    </location>
</feature>
<reference evidence="4 6" key="1">
    <citation type="journal article" date="2019" name="Emerg. Microbes Infect.">
        <title>Comprehensive subspecies identification of 175 nontuberculous mycobacteria species based on 7547 genomic profiles.</title>
        <authorList>
            <person name="Matsumoto Y."/>
            <person name="Kinjo T."/>
            <person name="Motooka D."/>
            <person name="Nabeya D."/>
            <person name="Jung N."/>
            <person name="Uechi K."/>
            <person name="Horii T."/>
            <person name="Iida T."/>
            <person name="Fujita J."/>
            <person name="Nakamura S."/>
        </authorList>
    </citation>
    <scope>NUCLEOTIDE SEQUENCE [LARGE SCALE GENOMIC DNA]</scope>
    <source>
        <strain evidence="4 6">JCM 18565</strain>
    </source>
</reference>
<organism evidence="5 7">
    <name type="scientific">Mycobacterium paragordonae</name>
    <dbReference type="NCBI Taxonomy" id="1389713"/>
    <lineage>
        <taxon>Bacteria</taxon>
        <taxon>Bacillati</taxon>
        <taxon>Actinomycetota</taxon>
        <taxon>Actinomycetes</taxon>
        <taxon>Mycobacteriales</taxon>
        <taxon>Mycobacteriaceae</taxon>
        <taxon>Mycobacterium</taxon>
    </lineage>
</organism>
<accession>A0A386U9S9</accession>
<evidence type="ECO:0000256" key="2">
    <source>
        <dbReference type="SAM" id="SignalP"/>
    </source>
</evidence>
<evidence type="ECO:0000313" key="4">
    <source>
        <dbReference type="EMBL" id="GFG80814.1"/>
    </source>
</evidence>
<name>A0A386U9S9_9MYCO</name>
<comment type="caution">
    <text evidence="5">The sequence shown here is derived from an EMBL/GenBank/DDBJ whole genome shotgun (WGS) entry which is preliminary data.</text>
</comment>
<feature type="domain" description="Peptidase C39-like" evidence="3">
    <location>
        <begin position="56"/>
        <end position="206"/>
    </location>
</feature>
<dbReference type="RefSeq" id="WP_065050149.1">
    <property type="nucleotide sequence ID" value="NZ_BLKX01000001.1"/>
</dbReference>
<evidence type="ECO:0000256" key="1">
    <source>
        <dbReference type="SAM" id="MobiDB-lite"/>
    </source>
</evidence>
<feature type="chain" id="PRO_5043166381" evidence="2">
    <location>
        <begin position="37"/>
        <end position="240"/>
    </location>
</feature>
<dbReference type="Proteomes" id="UP001229081">
    <property type="component" value="Unassembled WGS sequence"/>
</dbReference>